<protein>
    <submittedName>
        <fullName evidence="2">Uncharacterized protein</fullName>
    </submittedName>
</protein>
<accession>A0ABP6LB02</accession>
<proteinExistence type="predicted"/>
<organism evidence="2 3">
    <name type="scientific">Streptosporangium longisporum</name>
    <dbReference type="NCBI Taxonomy" id="46187"/>
    <lineage>
        <taxon>Bacteria</taxon>
        <taxon>Bacillati</taxon>
        <taxon>Actinomycetota</taxon>
        <taxon>Actinomycetes</taxon>
        <taxon>Streptosporangiales</taxon>
        <taxon>Streptosporangiaceae</taxon>
        <taxon>Streptosporangium</taxon>
    </lineage>
</organism>
<evidence type="ECO:0000256" key="1">
    <source>
        <dbReference type="SAM" id="MobiDB-lite"/>
    </source>
</evidence>
<keyword evidence="3" id="KW-1185">Reference proteome</keyword>
<sequence>MVGMTTAIVRRKPLVSHCTVVVATSRSSARSRRATLRIVSLRIMTKADRTRIASTRPVRDPPGGPGTSGVAAGVPAADAADGGALDTMTSPGIARVGRWASGRYRDGAAEVCRA</sequence>
<gene>
    <name evidence="2" type="ORF">GCM10017559_77760</name>
</gene>
<feature type="region of interest" description="Disordered" evidence="1">
    <location>
        <begin position="50"/>
        <end position="75"/>
    </location>
</feature>
<evidence type="ECO:0000313" key="2">
    <source>
        <dbReference type="EMBL" id="GAA3038183.1"/>
    </source>
</evidence>
<dbReference type="EMBL" id="BAAAWD010000028">
    <property type="protein sequence ID" value="GAA3038183.1"/>
    <property type="molecule type" value="Genomic_DNA"/>
</dbReference>
<name>A0ABP6LB02_9ACTN</name>
<dbReference type="Proteomes" id="UP001499930">
    <property type="component" value="Unassembled WGS sequence"/>
</dbReference>
<evidence type="ECO:0000313" key="3">
    <source>
        <dbReference type="Proteomes" id="UP001499930"/>
    </source>
</evidence>
<comment type="caution">
    <text evidence="2">The sequence shown here is derived from an EMBL/GenBank/DDBJ whole genome shotgun (WGS) entry which is preliminary data.</text>
</comment>
<reference evidence="3" key="1">
    <citation type="journal article" date="2019" name="Int. J. Syst. Evol. Microbiol.">
        <title>The Global Catalogue of Microorganisms (GCM) 10K type strain sequencing project: providing services to taxonomists for standard genome sequencing and annotation.</title>
        <authorList>
            <consortium name="The Broad Institute Genomics Platform"/>
            <consortium name="The Broad Institute Genome Sequencing Center for Infectious Disease"/>
            <person name="Wu L."/>
            <person name="Ma J."/>
        </authorList>
    </citation>
    <scope>NUCLEOTIDE SEQUENCE [LARGE SCALE GENOMIC DNA]</scope>
    <source>
        <strain evidence="3">JCM 3106</strain>
    </source>
</reference>